<evidence type="ECO:0000313" key="10">
    <source>
        <dbReference type="EMBL" id="MBS3061711.1"/>
    </source>
</evidence>
<dbReference type="EMBL" id="JAGVWC010000010">
    <property type="protein sequence ID" value="MBS3061711.1"/>
    <property type="molecule type" value="Genomic_DNA"/>
</dbReference>
<accession>A0A8T4L4G6</accession>
<dbReference type="PANTHER" id="PTHR30572">
    <property type="entry name" value="MEMBRANE COMPONENT OF TRANSPORTER-RELATED"/>
    <property type="match status" value="1"/>
</dbReference>
<evidence type="ECO:0000259" key="8">
    <source>
        <dbReference type="Pfam" id="PF02687"/>
    </source>
</evidence>
<dbReference type="Pfam" id="PF12704">
    <property type="entry name" value="MacB_PCD"/>
    <property type="match status" value="1"/>
</dbReference>
<keyword evidence="3 7" id="KW-0812">Transmembrane</keyword>
<reference evidence="10" key="2">
    <citation type="submission" date="2021-05" db="EMBL/GenBank/DDBJ databases">
        <title>Protein family content uncovers lineage relationships and bacterial pathway maintenance mechanisms in DPANN archaea.</title>
        <authorList>
            <person name="Castelle C.J."/>
            <person name="Meheust R."/>
            <person name="Jaffe A.L."/>
            <person name="Seitz K."/>
            <person name="Gong X."/>
            <person name="Baker B.J."/>
            <person name="Banfield J.F."/>
        </authorList>
    </citation>
    <scope>NUCLEOTIDE SEQUENCE</scope>
    <source>
        <strain evidence="10">RIFCSPLOWO2_01_FULL_AR10_48_17</strain>
    </source>
</reference>
<dbReference type="GO" id="GO:0005886">
    <property type="term" value="C:plasma membrane"/>
    <property type="evidence" value="ECO:0007669"/>
    <property type="project" value="UniProtKB-SubCell"/>
</dbReference>
<feature type="domain" description="MacB-like periplasmic core" evidence="9">
    <location>
        <begin position="21"/>
        <end position="265"/>
    </location>
</feature>
<reference evidence="10" key="1">
    <citation type="submission" date="2021-03" db="EMBL/GenBank/DDBJ databases">
        <authorList>
            <person name="Jaffe A."/>
        </authorList>
    </citation>
    <scope>NUCLEOTIDE SEQUENCE</scope>
    <source>
        <strain evidence="10">RIFCSPLOWO2_01_FULL_AR10_48_17</strain>
    </source>
</reference>
<evidence type="ECO:0000256" key="5">
    <source>
        <dbReference type="ARBA" id="ARBA00023136"/>
    </source>
</evidence>
<comment type="caution">
    <text evidence="10">The sequence shown here is derived from an EMBL/GenBank/DDBJ whole genome shotgun (WGS) entry which is preliminary data.</text>
</comment>
<dbReference type="InterPro" id="IPR025857">
    <property type="entry name" value="MacB_PCD"/>
</dbReference>
<name>A0A8T4L4G6_9ARCH</name>
<evidence type="ECO:0000256" key="1">
    <source>
        <dbReference type="ARBA" id="ARBA00004651"/>
    </source>
</evidence>
<keyword evidence="4 7" id="KW-1133">Transmembrane helix</keyword>
<evidence type="ECO:0000259" key="9">
    <source>
        <dbReference type="Pfam" id="PF12704"/>
    </source>
</evidence>
<proteinExistence type="inferred from homology"/>
<sequence>MKLRDSFKLSVNSILHRKLRSWLTLLGIIIGVAAVVSIVSIGDGAQAQVNERLSGFGADILTVSAGSTRTQGFGGIVRGGGPGSGGEIIIRSRTETGSQTEKEPVLTLVDVRMLRGNSNVLAVNPIVSGREELAFLAEKTNTSIQGVNPNAWKTTSNIELASGRLLTSSDSSAIVISDRLANSTFKQPLTLGRTVTINEKSFTIVGILKATSSGSAFGGSGDSTAYMNYTSAWDVTDVNRDTFSSIQVKVSDPNQIDQIVAELTQTLQLSRKVTERNQDFSITSAKAIQEQISSVTQTLTLFLGAIAMVSLLVGAIGIANSMFTSVLEKTREIGIMKALGATNNEILRLFLIESGLFGFVGGTIGAIVGTIVSLGFNMLGARLLGMGTTVTMITPQLIFAAIVLSTFIGVVSGLMPARAASKLRPIEALRYE</sequence>
<feature type="domain" description="ABC3 transporter permease C-terminal" evidence="8">
    <location>
        <begin position="305"/>
        <end position="423"/>
    </location>
</feature>
<dbReference type="InterPro" id="IPR003838">
    <property type="entry name" value="ABC3_permease_C"/>
</dbReference>
<feature type="transmembrane region" description="Helical" evidence="7">
    <location>
        <begin position="301"/>
        <end position="327"/>
    </location>
</feature>
<keyword evidence="2" id="KW-1003">Cell membrane</keyword>
<feature type="transmembrane region" description="Helical" evidence="7">
    <location>
        <begin position="396"/>
        <end position="415"/>
    </location>
</feature>
<evidence type="ECO:0000256" key="3">
    <source>
        <dbReference type="ARBA" id="ARBA00022692"/>
    </source>
</evidence>
<dbReference type="AlphaFoldDB" id="A0A8T4L4G6"/>
<feature type="transmembrane region" description="Helical" evidence="7">
    <location>
        <begin position="21"/>
        <end position="42"/>
    </location>
</feature>
<evidence type="ECO:0000313" key="11">
    <source>
        <dbReference type="Proteomes" id="UP000675968"/>
    </source>
</evidence>
<evidence type="ECO:0000256" key="2">
    <source>
        <dbReference type="ARBA" id="ARBA00022475"/>
    </source>
</evidence>
<evidence type="ECO:0000256" key="4">
    <source>
        <dbReference type="ARBA" id="ARBA00022989"/>
    </source>
</evidence>
<dbReference type="Proteomes" id="UP000675968">
    <property type="component" value="Unassembled WGS sequence"/>
</dbReference>
<feature type="transmembrane region" description="Helical" evidence="7">
    <location>
        <begin position="356"/>
        <end position="376"/>
    </location>
</feature>
<evidence type="ECO:0000256" key="7">
    <source>
        <dbReference type="SAM" id="Phobius"/>
    </source>
</evidence>
<protein>
    <submittedName>
        <fullName evidence="10">ABC transporter permease</fullName>
    </submittedName>
</protein>
<dbReference type="GO" id="GO:0022857">
    <property type="term" value="F:transmembrane transporter activity"/>
    <property type="evidence" value="ECO:0007669"/>
    <property type="project" value="TreeGrafter"/>
</dbReference>
<dbReference type="PANTHER" id="PTHR30572:SF4">
    <property type="entry name" value="ABC TRANSPORTER PERMEASE YTRF"/>
    <property type="match status" value="1"/>
</dbReference>
<dbReference type="InterPro" id="IPR050250">
    <property type="entry name" value="Macrolide_Exporter_MacB"/>
</dbReference>
<comment type="subcellular location">
    <subcellularLocation>
        <location evidence="1">Cell membrane</location>
        <topology evidence="1">Multi-pass membrane protein</topology>
    </subcellularLocation>
</comment>
<organism evidence="10 11">
    <name type="scientific">Candidatus Iainarchaeum sp</name>
    <dbReference type="NCBI Taxonomy" id="3101447"/>
    <lineage>
        <taxon>Archaea</taxon>
        <taxon>Candidatus Iainarchaeota</taxon>
        <taxon>Candidatus Iainarchaeia</taxon>
        <taxon>Candidatus Iainarchaeales</taxon>
        <taxon>Candidatus Iainarchaeaceae</taxon>
        <taxon>Candidatus Iainarchaeum</taxon>
    </lineage>
</organism>
<dbReference type="Pfam" id="PF02687">
    <property type="entry name" value="FtsX"/>
    <property type="match status" value="1"/>
</dbReference>
<comment type="similarity">
    <text evidence="6">Belongs to the ABC-4 integral membrane protein family.</text>
</comment>
<evidence type="ECO:0000256" key="6">
    <source>
        <dbReference type="ARBA" id="ARBA00038076"/>
    </source>
</evidence>
<keyword evidence="5 7" id="KW-0472">Membrane</keyword>
<gene>
    <name evidence="10" type="ORF">J4215_03960</name>
</gene>